<dbReference type="SUPFAM" id="SSF56935">
    <property type="entry name" value="Porins"/>
    <property type="match status" value="1"/>
</dbReference>
<accession>A0A918UTK6</accession>
<gene>
    <name evidence="19" type="ORF">GCM10007049_27040</name>
</gene>
<evidence type="ECO:0000256" key="8">
    <source>
        <dbReference type="ARBA" id="ARBA00023004"/>
    </source>
</evidence>
<reference evidence="19" key="1">
    <citation type="journal article" date="2014" name="Int. J. Syst. Evol. Microbiol.">
        <title>Complete genome sequence of Corynebacterium casei LMG S-19264T (=DSM 44701T), isolated from a smear-ripened cheese.</title>
        <authorList>
            <consortium name="US DOE Joint Genome Institute (JGI-PGF)"/>
            <person name="Walter F."/>
            <person name="Albersmeier A."/>
            <person name="Kalinowski J."/>
            <person name="Ruckert C."/>
        </authorList>
    </citation>
    <scope>NUCLEOTIDE SEQUENCE</scope>
    <source>
        <strain evidence="19">KCTC 12368</strain>
    </source>
</reference>
<evidence type="ECO:0000256" key="5">
    <source>
        <dbReference type="ARBA" id="ARBA00022496"/>
    </source>
</evidence>
<evidence type="ECO:0000256" key="15">
    <source>
        <dbReference type="RuleBase" id="RU003357"/>
    </source>
</evidence>
<keyword evidence="10 15" id="KW-0798">TonB box</keyword>
<evidence type="ECO:0000256" key="14">
    <source>
        <dbReference type="PROSITE-ProRule" id="PRU01360"/>
    </source>
</evidence>
<evidence type="ECO:0000256" key="16">
    <source>
        <dbReference type="SAM" id="SignalP"/>
    </source>
</evidence>
<dbReference type="SUPFAM" id="SSF49464">
    <property type="entry name" value="Carboxypeptidase regulatory domain-like"/>
    <property type="match status" value="1"/>
</dbReference>
<dbReference type="InterPro" id="IPR039426">
    <property type="entry name" value="TonB-dep_rcpt-like"/>
</dbReference>
<keyword evidence="13 14" id="KW-0998">Cell outer membrane</keyword>
<keyword evidence="4 14" id="KW-1134">Transmembrane beta strand</keyword>
<dbReference type="PANTHER" id="PTHR32552">
    <property type="entry name" value="FERRICHROME IRON RECEPTOR-RELATED"/>
    <property type="match status" value="1"/>
</dbReference>
<dbReference type="InterPro" id="IPR010105">
    <property type="entry name" value="TonB_sidphr_rcpt"/>
</dbReference>
<evidence type="ECO:0000256" key="4">
    <source>
        <dbReference type="ARBA" id="ARBA00022452"/>
    </source>
</evidence>
<dbReference type="InterPro" id="IPR008969">
    <property type="entry name" value="CarboxyPept-like_regulatory"/>
</dbReference>
<dbReference type="CDD" id="cd01347">
    <property type="entry name" value="ligand_gated_channel"/>
    <property type="match status" value="1"/>
</dbReference>
<dbReference type="Gene3D" id="2.170.130.10">
    <property type="entry name" value="TonB-dependent receptor, plug domain"/>
    <property type="match status" value="1"/>
</dbReference>
<evidence type="ECO:0000256" key="3">
    <source>
        <dbReference type="ARBA" id="ARBA00022448"/>
    </source>
</evidence>
<evidence type="ECO:0000256" key="11">
    <source>
        <dbReference type="ARBA" id="ARBA00023136"/>
    </source>
</evidence>
<organism evidence="19 20">
    <name type="scientific">Echinicola pacifica</name>
    <dbReference type="NCBI Taxonomy" id="346377"/>
    <lineage>
        <taxon>Bacteria</taxon>
        <taxon>Pseudomonadati</taxon>
        <taxon>Bacteroidota</taxon>
        <taxon>Cytophagia</taxon>
        <taxon>Cytophagales</taxon>
        <taxon>Cyclobacteriaceae</taxon>
        <taxon>Echinicola</taxon>
    </lineage>
</organism>
<dbReference type="Gene3D" id="2.60.40.1120">
    <property type="entry name" value="Carboxypeptidase-like, regulatory domain"/>
    <property type="match status" value="1"/>
</dbReference>
<evidence type="ECO:0000256" key="12">
    <source>
        <dbReference type="ARBA" id="ARBA00023170"/>
    </source>
</evidence>
<dbReference type="Pfam" id="PF07715">
    <property type="entry name" value="Plug"/>
    <property type="match status" value="1"/>
</dbReference>
<evidence type="ECO:0000256" key="9">
    <source>
        <dbReference type="ARBA" id="ARBA00023065"/>
    </source>
</evidence>
<evidence type="ECO:0000256" key="1">
    <source>
        <dbReference type="ARBA" id="ARBA00004571"/>
    </source>
</evidence>
<evidence type="ECO:0000313" key="20">
    <source>
        <dbReference type="Proteomes" id="UP000619457"/>
    </source>
</evidence>
<dbReference type="InterPro" id="IPR036942">
    <property type="entry name" value="Beta-barrel_TonB_sf"/>
</dbReference>
<evidence type="ECO:0000256" key="10">
    <source>
        <dbReference type="ARBA" id="ARBA00023077"/>
    </source>
</evidence>
<dbReference type="NCBIfam" id="TIGR01783">
    <property type="entry name" value="TonB-siderophor"/>
    <property type="match status" value="1"/>
</dbReference>
<keyword evidence="11 14" id="KW-0472">Membrane</keyword>
<evidence type="ECO:0000256" key="2">
    <source>
        <dbReference type="ARBA" id="ARBA00009810"/>
    </source>
</evidence>
<dbReference type="Pfam" id="PF00593">
    <property type="entry name" value="TonB_dep_Rec_b-barrel"/>
    <property type="match status" value="1"/>
</dbReference>
<sequence length="783" mass="86941">MQKLLLITIALLWFQGVTAQTTGSLRGRVINENKEPIPFATVLLKSSNYGTATDERGNFRIAAPAGKYKLSVSGIGFSPVVQPIVISEGAMLDLGTIELLASEEELNEVTIHAIRNGYKVDNPSPSLRLNEPLVQVPQNIQVVTAEALADQQVIFVTDGLTRNVSGATQFTQWGNLYAQINMRGSRASAFRNGMNVTSNFGPLTEEMSFVSEIEFVKGPAGFMMSYGEPSGIYNVVTKKPTGQSGGNVGITLGSFDLYRGTLDIEGKLDKKGKLLYRFNAMGQTQNSFQKFRYQDRFSIAPVISYQLDDKTKLSLEYIHQHVTMSNMGDGNVFTTKGYAAYDQSFTVSEPGLDPTTIEDRNITANLQHQINSNWKFTAQLSYFNYSQEGNSLWIRSIDNEDNMLRYASIWDAQSNSTFGQAYLNGKVQTGAISHTILAGLDLGTKEYYADFYSQINLDTPESLFQGASPVYGRPANGLPVFDRSKTLHNRANNTYLNQTFSGVYLQDELGFLKNDLRLTLAGRYTYVYQVTYGSPLEDTKLSPRLGLSYSLDKNTSIYGLYDQSFVPQSGIIEGGESPKPITGNNMELGLKRDFFEGKWSTSLSAYRILKNNQLVSDPDDATGIFSLELGQTRTQGIEFDARGKILPGLVVTANYAYTDSEITEDINPDNIGNGVPGFATHVANTWISYSLTSGALKGLGISMGFMYQGDRHTWRYEVNPEYQLPDYFKLDGGLSWKKNQLELRANVFNILDEYLYMGASYSGFVLYQAEAPRNSRFSVAYSF</sequence>
<keyword evidence="9" id="KW-0406">Ion transport</keyword>
<evidence type="ECO:0000256" key="6">
    <source>
        <dbReference type="ARBA" id="ARBA00022692"/>
    </source>
</evidence>
<dbReference type="PROSITE" id="PS52016">
    <property type="entry name" value="TONB_DEPENDENT_REC_3"/>
    <property type="match status" value="1"/>
</dbReference>
<feature type="domain" description="TonB-dependent receptor plug" evidence="18">
    <location>
        <begin position="134"/>
        <end position="232"/>
    </location>
</feature>
<dbReference type="Gene3D" id="2.40.170.20">
    <property type="entry name" value="TonB-dependent receptor, beta-barrel domain"/>
    <property type="match status" value="1"/>
</dbReference>
<dbReference type="InterPro" id="IPR000531">
    <property type="entry name" value="Beta-barrel_TonB"/>
</dbReference>
<dbReference type="InterPro" id="IPR012910">
    <property type="entry name" value="Plug_dom"/>
</dbReference>
<keyword evidence="12 19" id="KW-0675">Receptor</keyword>
<name>A0A918UTK6_9BACT</name>
<comment type="caution">
    <text evidence="19">The sequence shown here is derived from an EMBL/GenBank/DDBJ whole genome shotgun (WGS) entry which is preliminary data.</text>
</comment>
<keyword evidence="5" id="KW-0410">Iron transport</keyword>
<dbReference type="GO" id="GO:0015891">
    <property type="term" value="P:siderophore transport"/>
    <property type="evidence" value="ECO:0007669"/>
    <property type="project" value="InterPro"/>
</dbReference>
<feature type="chain" id="PRO_5036811425" evidence="16">
    <location>
        <begin position="20"/>
        <end position="783"/>
    </location>
</feature>
<dbReference type="EMBL" id="BMWX01000004">
    <property type="protein sequence ID" value="GGZ32217.1"/>
    <property type="molecule type" value="Genomic_DNA"/>
</dbReference>
<keyword evidence="3 14" id="KW-0813">Transport</keyword>
<protein>
    <submittedName>
        <fullName evidence="19">Ferrichrome-iron receptor</fullName>
    </submittedName>
</protein>
<dbReference type="PANTHER" id="PTHR32552:SF68">
    <property type="entry name" value="FERRICHROME OUTER MEMBRANE TRANSPORTER_PHAGE RECEPTOR"/>
    <property type="match status" value="1"/>
</dbReference>
<evidence type="ECO:0000313" key="19">
    <source>
        <dbReference type="EMBL" id="GGZ32217.1"/>
    </source>
</evidence>
<feature type="domain" description="TonB-dependent receptor-like beta-barrel" evidence="17">
    <location>
        <begin position="340"/>
        <end position="750"/>
    </location>
</feature>
<dbReference type="GO" id="GO:0009279">
    <property type="term" value="C:cell outer membrane"/>
    <property type="evidence" value="ECO:0007669"/>
    <property type="project" value="UniProtKB-SubCell"/>
</dbReference>
<dbReference type="RefSeq" id="WP_026235949.1">
    <property type="nucleotide sequence ID" value="NZ_BMWX01000004.1"/>
</dbReference>
<evidence type="ECO:0000256" key="7">
    <source>
        <dbReference type="ARBA" id="ARBA00022729"/>
    </source>
</evidence>
<keyword evidence="6 14" id="KW-0812">Transmembrane</keyword>
<evidence type="ECO:0000259" key="17">
    <source>
        <dbReference type="Pfam" id="PF00593"/>
    </source>
</evidence>
<dbReference type="InterPro" id="IPR037066">
    <property type="entry name" value="Plug_dom_sf"/>
</dbReference>
<proteinExistence type="inferred from homology"/>
<comment type="similarity">
    <text evidence="2 14 15">Belongs to the TonB-dependent receptor family.</text>
</comment>
<evidence type="ECO:0000259" key="18">
    <source>
        <dbReference type="Pfam" id="PF07715"/>
    </source>
</evidence>
<reference evidence="19" key="2">
    <citation type="submission" date="2020-09" db="EMBL/GenBank/DDBJ databases">
        <authorList>
            <person name="Sun Q."/>
            <person name="Kim S."/>
        </authorList>
    </citation>
    <scope>NUCLEOTIDE SEQUENCE</scope>
    <source>
        <strain evidence="19">KCTC 12368</strain>
    </source>
</reference>
<dbReference type="GO" id="GO:0015344">
    <property type="term" value="F:siderophore uptake transmembrane transporter activity"/>
    <property type="evidence" value="ECO:0007669"/>
    <property type="project" value="TreeGrafter"/>
</dbReference>
<dbReference type="Pfam" id="PF13715">
    <property type="entry name" value="CarbopepD_reg_2"/>
    <property type="match status" value="1"/>
</dbReference>
<dbReference type="GO" id="GO:0038023">
    <property type="term" value="F:signaling receptor activity"/>
    <property type="evidence" value="ECO:0007669"/>
    <property type="project" value="InterPro"/>
</dbReference>
<dbReference type="Proteomes" id="UP000619457">
    <property type="component" value="Unassembled WGS sequence"/>
</dbReference>
<keyword evidence="20" id="KW-1185">Reference proteome</keyword>
<comment type="subcellular location">
    <subcellularLocation>
        <location evidence="1 14">Cell outer membrane</location>
        <topology evidence="1 14">Multi-pass membrane protein</topology>
    </subcellularLocation>
</comment>
<dbReference type="AlphaFoldDB" id="A0A918UTK6"/>
<feature type="signal peptide" evidence="16">
    <location>
        <begin position="1"/>
        <end position="19"/>
    </location>
</feature>
<keyword evidence="7 16" id="KW-0732">Signal</keyword>
<keyword evidence="8" id="KW-0408">Iron</keyword>
<evidence type="ECO:0000256" key="13">
    <source>
        <dbReference type="ARBA" id="ARBA00023237"/>
    </source>
</evidence>